<dbReference type="SMART" id="SM00831">
    <property type="entry name" value="Cation_ATPase_N"/>
    <property type="match status" value="1"/>
</dbReference>
<keyword evidence="10" id="KW-0460">Magnesium</keyword>
<keyword evidence="7" id="KW-0547">Nucleotide-binding</keyword>
<keyword evidence="13" id="KW-0406">Ion transport</keyword>
<keyword evidence="9" id="KW-0067">ATP-binding</keyword>
<comment type="subcellular location">
    <subcellularLocation>
        <location evidence="1">Endomembrane system</location>
        <topology evidence="1">Multi-pass membrane protein</topology>
    </subcellularLocation>
</comment>
<dbReference type="PRINTS" id="PR00121">
    <property type="entry name" value="NAKATPASE"/>
</dbReference>
<dbReference type="PANTHER" id="PTHR24093">
    <property type="entry name" value="CATION TRANSPORTING ATPASE"/>
    <property type="match status" value="1"/>
</dbReference>
<proteinExistence type="predicted"/>
<dbReference type="Gene3D" id="2.70.150.10">
    <property type="entry name" value="Calcium-transporting ATPase, cytoplasmic transduction domain A"/>
    <property type="match status" value="1"/>
</dbReference>
<evidence type="ECO:0000259" key="16">
    <source>
        <dbReference type="SMART" id="SM00831"/>
    </source>
</evidence>
<dbReference type="GO" id="GO:0046872">
    <property type="term" value="F:metal ion binding"/>
    <property type="evidence" value="ECO:0007669"/>
    <property type="project" value="UniProtKB-KW"/>
</dbReference>
<gene>
    <name evidence="17" type="ORF">OZSIB_0046</name>
</gene>
<dbReference type="GO" id="GO:0016887">
    <property type="term" value="F:ATP hydrolysis activity"/>
    <property type="evidence" value="ECO:0007669"/>
    <property type="project" value="InterPro"/>
</dbReference>
<feature type="transmembrane region" description="Helical" evidence="15">
    <location>
        <begin position="870"/>
        <end position="894"/>
    </location>
</feature>
<reference evidence="17 18" key="1">
    <citation type="submission" date="2018-05" db="EMBL/GenBank/DDBJ databases">
        <title>A metagenomic window into the 2 km-deep terrestrial subsurface aquifer revealed taxonomically and functionally diverse microbial community comprising novel uncultured bacterial lineages.</title>
        <authorList>
            <person name="Kadnikov V.V."/>
            <person name="Mardanov A.V."/>
            <person name="Beletsky A.V."/>
            <person name="Banks D."/>
            <person name="Pimenov N.V."/>
            <person name="Frank Y.A."/>
            <person name="Karnachuk O.V."/>
            <person name="Ravin N.V."/>
        </authorList>
    </citation>
    <scope>NUCLEOTIDE SEQUENCE [LARGE SCALE GENOMIC DNA]</scope>
    <source>
        <strain evidence="17">BY5</strain>
    </source>
</reference>
<dbReference type="SFLD" id="SFLDS00003">
    <property type="entry name" value="Haloacid_Dehalogenase"/>
    <property type="match status" value="1"/>
</dbReference>
<evidence type="ECO:0000256" key="7">
    <source>
        <dbReference type="ARBA" id="ARBA00022741"/>
    </source>
</evidence>
<dbReference type="InterPro" id="IPR023299">
    <property type="entry name" value="ATPase_P-typ_cyto_dom_N"/>
</dbReference>
<dbReference type="Pfam" id="PF00689">
    <property type="entry name" value="Cation_ATPase_C"/>
    <property type="match status" value="1"/>
</dbReference>
<dbReference type="Gene3D" id="1.20.1110.10">
    <property type="entry name" value="Calcium-transporting ATPase, transmembrane domain"/>
    <property type="match status" value="2"/>
</dbReference>
<keyword evidence="5 15" id="KW-0812">Transmembrane</keyword>
<dbReference type="SFLD" id="SFLDF00027">
    <property type="entry name" value="p-type_atpase"/>
    <property type="match status" value="1"/>
</dbReference>
<evidence type="ECO:0000256" key="15">
    <source>
        <dbReference type="SAM" id="Phobius"/>
    </source>
</evidence>
<dbReference type="InterPro" id="IPR036412">
    <property type="entry name" value="HAD-like_sf"/>
</dbReference>
<evidence type="ECO:0000256" key="3">
    <source>
        <dbReference type="ARBA" id="ARBA00022448"/>
    </source>
</evidence>
<evidence type="ECO:0000256" key="4">
    <source>
        <dbReference type="ARBA" id="ARBA00022568"/>
    </source>
</evidence>
<evidence type="ECO:0000256" key="2">
    <source>
        <dbReference type="ARBA" id="ARBA00012790"/>
    </source>
</evidence>
<evidence type="ECO:0000256" key="10">
    <source>
        <dbReference type="ARBA" id="ARBA00022842"/>
    </source>
</evidence>
<dbReference type="SUPFAM" id="SSF81665">
    <property type="entry name" value="Calcium ATPase, transmembrane domain M"/>
    <property type="match status" value="1"/>
</dbReference>
<dbReference type="Pfam" id="PF00690">
    <property type="entry name" value="Cation_ATPase_N"/>
    <property type="match status" value="1"/>
</dbReference>
<comment type="caution">
    <text evidence="17">The sequence shown here is derived from an EMBL/GenBank/DDBJ whole genome shotgun (WGS) entry which is preliminary data.</text>
</comment>
<evidence type="ECO:0000256" key="6">
    <source>
        <dbReference type="ARBA" id="ARBA00022723"/>
    </source>
</evidence>
<dbReference type="NCBIfam" id="TIGR01494">
    <property type="entry name" value="ATPase_P-type"/>
    <property type="match status" value="3"/>
</dbReference>
<feature type="transmembrane region" description="Helical" evidence="15">
    <location>
        <begin position="78"/>
        <end position="95"/>
    </location>
</feature>
<dbReference type="PANTHER" id="PTHR24093:SF369">
    <property type="entry name" value="CALCIUM-TRANSPORTING ATPASE"/>
    <property type="match status" value="1"/>
</dbReference>
<keyword evidence="4" id="KW-0109">Calcium transport</keyword>
<feature type="transmembrane region" description="Helical" evidence="15">
    <location>
        <begin position="977"/>
        <end position="997"/>
    </location>
</feature>
<feature type="transmembrane region" description="Helical" evidence="15">
    <location>
        <begin position="906"/>
        <end position="924"/>
    </location>
</feature>
<dbReference type="Pfam" id="PF00122">
    <property type="entry name" value="E1-E2_ATPase"/>
    <property type="match status" value="1"/>
</dbReference>
<keyword evidence="8" id="KW-0106">Calcium</keyword>
<dbReference type="Pfam" id="PF13246">
    <property type="entry name" value="Cation_ATPase"/>
    <property type="match status" value="1"/>
</dbReference>
<feature type="transmembrane region" description="Helical" evidence="15">
    <location>
        <begin position="302"/>
        <end position="324"/>
    </location>
</feature>
<feature type="transmembrane region" description="Helical" evidence="15">
    <location>
        <begin position="393"/>
        <end position="418"/>
    </location>
</feature>
<evidence type="ECO:0000313" key="18">
    <source>
        <dbReference type="Proteomes" id="UP000252355"/>
    </source>
</evidence>
<dbReference type="InterPro" id="IPR059000">
    <property type="entry name" value="ATPase_P-type_domA"/>
</dbReference>
<dbReference type="InterPro" id="IPR044492">
    <property type="entry name" value="P_typ_ATPase_HD_dom"/>
</dbReference>
<evidence type="ECO:0000256" key="8">
    <source>
        <dbReference type="ARBA" id="ARBA00022837"/>
    </source>
</evidence>
<dbReference type="FunFam" id="3.40.50.1000:FF:000001">
    <property type="entry name" value="Phospholipid-transporting ATPase IC"/>
    <property type="match status" value="1"/>
</dbReference>
<organism evidence="17 18">
    <name type="scientific">Candidatus Ozemobacter sibiricus</name>
    <dbReference type="NCBI Taxonomy" id="2268124"/>
    <lineage>
        <taxon>Bacteria</taxon>
        <taxon>Candidatus Ozemobacteria</taxon>
        <taxon>Candidatus Ozemobacterales</taxon>
        <taxon>Candidatus Ozemobacteraceae</taxon>
        <taxon>Candidatus Ozemobacter</taxon>
    </lineage>
</organism>
<dbReference type="GO" id="GO:0005388">
    <property type="term" value="F:P-type calcium transporter activity"/>
    <property type="evidence" value="ECO:0007669"/>
    <property type="project" value="UniProtKB-EC"/>
</dbReference>
<evidence type="ECO:0000256" key="1">
    <source>
        <dbReference type="ARBA" id="ARBA00004127"/>
    </source>
</evidence>
<feature type="transmembrane region" description="Helical" evidence="15">
    <location>
        <begin position="353"/>
        <end position="373"/>
    </location>
</feature>
<dbReference type="GO" id="GO:0005524">
    <property type="term" value="F:ATP binding"/>
    <property type="evidence" value="ECO:0007669"/>
    <property type="project" value="UniProtKB-KW"/>
</dbReference>
<dbReference type="InterPro" id="IPR006408">
    <property type="entry name" value="P-type_ATPase_IIB"/>
</dbReference>
<feature type="transmembrane region" description="Helical" evidence="15">
    <location>
        <begin position="802"/>
        <end position="823"/>
    </location>
</feature>
<dbReference type="GO" id="GO:0005886">
    <property type="term" value="C:plasma membrane"/>
    <property type="evidence" value="ECO:0007669"/>
    <property type="project" value="TreeGrafter"/>
</dbReference>
<evidence type="ECO:0000256" key="11">
    <source>
        <dbReference type="ARBA" id="ARBA00022967"/>
    </source>
</evidence>
<accession>A0A367ZN01</accession>
<dbReference type="InterPro" id="IPR001757">
    <property type="entry name" value="P_typ_ATPase"/>
</dbReference>
<dbReference type="InterPro" id="IPR023214">
    <property type="entry name" value="HAD_sf"/>
</dbReference>
<feature type="transmembrane region" description="Helical" evidence="15">
    <location>
        <begin position="269"/>
        <end position="287"/>
    </location>
</feature>
<dbReference type="InterPro" id="IPR023298">
    <property type="entry name" value="ATPase_P-typ_TM_dom_sf"/>
</dbReference>
<dbReference type="InterPro" id="IPR018303">
    <property type="entry name" value="ATPase_P-typ_P_site"/>
</dbReference>
<evidence type="ECO:0000256" key="12">
    <source>
        <dbReference type="ARBA" id="ARBA00022989"/>
    </source>
</evidence>
<dbReference type="AlphaFoldDB" id="A0A367ZN01"/>
<keyword evidence="14 15" id="KW-0472">Membrane</keyword>
<keyword evidence="11" id="KW-1278">Translocase</keyword>
<dbReference type="SFLD" id="SFLDG00002">
    <property type="entry name" value="C1.7:_P-type_atpase_like"/>
    <property type="match status" value="1"/>
</dbReference>
<dbReference type="PRINTS" id="PR00119">
    <property type="entry name" value="CATATPASE"/>
</dbReference>
<dbReference type="Gene3D" id="3.40.50.1000">
    <property type="entry name" value="HAD superfamily/HAD-like"/>
    <property type="match status" value="1"/>
</dbReference>
<sequence>MAGHGPSPAAFFICRVARVSFRYAMSHPPSPTSTHPSLHGLTAAQVEESRRRHGSNLMTPPERDPWYIQFLEKFEDPIIRILMIAAVIAITVGFIDGHYLEGLGIVIAILLATTLAFLNEYRANQEFDILNKVSDEVPIKVIRDGRYTTVPKSDLVVGDLVLIETGDEIPADGVVVEAVSLQVDEAKLTGESHPVNKFPVPDGDLDRYAEHAYAPNRLLRGTMVADGHGVIEITAVGDHTEIGKTARAAAEDPKSDTPLKRQLERLSKVIGVVGFAVALATFLALVGRDMVNGELPLTDQQWHFALILGAAVMTGLMKVWVPIVGDAFELAGRRLDLPEWLEAEGVGPWLKSLGYGAALFVGAVLLGTLTGVVPASPAEWLPLAAAQEFLKFFMISVTIIVVAVPEGLAMSVTLSLAYSMRKMTAANNLVRRMHACETIGAATVICSDKTGTLTQNKMQVQAAFFPSLEKALLAGRLQTEGQRRLAESIAVNSTANLSRQPGKETTALGNPTEGALLLWLEAQQHDYLPLRQGFAIERQWTFSTERKFMATLGRSALDGRRVLYFKGAPEQLLARSTHILTTDGVKPLADERATIARDLRDAQARGMRTLGFAYRDDPQIAPDADAQAIGQDLIWQGFVAIADPLRPEVPTAIKACRAAGVQVKVITGDNSETALEIARQIGLVEPTDGPEVHMTGQAFQELPAEEARAAAQRLKVLSRARPADKMRMVKLLQEAGHVVAVTGDGTNDAPALNHANVGLAMGQTGTSVAKEASDIILLDDSFPSVVNGIMWGRSLYENIQRFVLFQLTINVVALGIALCGPFIGVKLPLTVIQMLWVNLIMDTFAALALATEPPHWKVMTRPPRHPEEFIVTPAMARGIFGTAGAFFLFLIWYLRSIQADGVTTTRELSIFFSVFVMLQFWNLFNARCLGLNSSAFKGLRRNRGFLIIAPTIFIVQILIVQFGQEMFRTVPLSLEEWIEIIAGTSVVLWIGEVLRWWRRRQEPPRPAPAPTR</sequence>
<evidence type="ECO:0000256" key="13">
    <source>
        <dbReference type="ARBA" id="ARBA00023065"/>
    </source>
</evidence>
<dbReference type="PROSITE" id="PS00154">
    <property type="entry name" value="ATPASE_E1_E2"/>
    <property type="match status" value="1"/>
</dbReference>
<dbReference type="SUPFAM" id="SSF81660">
    <property type="entry name" value="Metal cation-transporting ATPase, ATP-binding domain N"/>
    <property type="match status" value="1"/>
</dbReference>
<feature type="domain" description="Cation-transporting P-type ATPase N-terminal" evidence="16">
    <location>
        <begin position="23"/>
        <end position="94"/>
    </location>
</feature>
<dbReference type="InterPro" id="IPR006068">
    <property type="entry name" value="ATPase_P-typ_cation-transptr_C"/>
</dbReference>
<feature type="transmembrane region" description="Helical" evidence="15">
    <location>
        <begin position="101"/>
        <end position="118"/>
    </location>
</feature>
<keyword evidence="12 15" id="KW-1133">Transmembrane helix</keyword>
<dbReference type="Proteomes" id="UP000252355">
    <property type="component" value="Unassembled WGS sequence"/>
</dbReference>
<dbReference type="InterPro" id="IPR008250">
    <property type="entry name" value="ATPase_P-typ_transduc_dom_A_sf"/>
</dbReference>
<dbReference type="EC" id="7.2.2.10" evidence="2"/>
<evidence type="ECO:0000256" key="14">
    <source>
        <dbReference type="ARBA" id="ARBA00023136"/>
    </source>
</evidence>
<feature type="transmembrane region" description="Helical" evidence="15">
    <location>
        <begin position="945"/>
        <end position="962"/>
    </location>
</feature>
<evidence type="ECO:0000256" key="9">
    <source>
        <dbReference type="ARBA" id="ARBA00022840"/>
    </source>
</evidence>
<dbReference type="GO" id="GO:0012505">
    <property type="term" value="C:endomembrane system"/>
    <property type="evidence" value="ECO:0007669"/>
    <property type="project" value="UniProtKB-SubCell"/>
</dbReference>
<protein>
    <recommendedName>
        <fullName evidence="2">P-type Ca(2+) transporter</fullName>
        <ecNumber evidence="2">7.2.2.10</ecNumber>
    </recommendedName>
</protein>
<keyword evidence="6" id="KW-0479">Metal-binding</keyword>
<dbReference type="EMBL" id="QOQW01000013">
    <property type="protein sequence ID" value="RCK79406.1"/>
    <property type="molecule type" value="Genomic_DNA"/>
</dbReference>
<dbReference type="InterPro" id="IPR004014">
    <property type="entry name" value="ATPase_P-typ_cation-transptr_N"/>
</dbReference>
<dbReference type="SUPFAM" id="SSF81653">
    <property type="entry name" value="Calcium ATPase, transduction domain A"/>
    <property type="match status" value="1"/>
</dbReference>
<keyword evidence="3" id="KW-0813">Transport</keyword>
<evidence type="ECO:0000313" key="17">
    <source>
        <dbReference type="EMBL" id="RCK79406.1"/>
    </source>
</evidence>
<feature type="transmembrane region" description="Helical" evidence="15">
    <location>
        <begin position="829"/>
        <end position="850"/>
    </location>
</feature>
<dbReference type="SUPFAM" id="SSF56784">
    <property type="entry name" value="HAD-like"/>
    <property type="match status" value="1"/>
</dbReference>
<dbReference type="Gene3D" id="3.40.1110.10">
    <property type="entry name" value="Calcium-transporting ATPase, cytoplasmic domain N"/>
    <property type="match status" value="1"/>
</dbReference>
<dbReference type="NCBIfam" id="TIGR01517">
    <property type="entry name" value="ATPase-IIB_Ca"/>
    <property type="match status" value="1"/>
</dbReference>
<evidence type="ECO:0000256" key="5">
    <source>
        <dbReference type="ARBA" id="ARBA00022692"/>
    </source>
</evidence>
<name>A0A367ZN01_9BACT</name>